<dbReference type="Proteomes" id="UP000663843">
    <property type="component" value="Unassembled WGS sequence"/>
</dbReference>
<feature type="compositionally biased region" description="Pro residues" evidence="1">
    <location>
        <begin position="75"/>
        <end position="86"/>
    </location>
</feature>
<evidence type="ECO:0000313" key="2">
    <source>
        <dbReference type="EMBL" id="CAE6529793.1"/>
    </source>
</evidence>
<organism evidence="2 3">
    <name type="scientific">Rhizoctonia solani</name>
    <dbReference type="NCBI Taxonomy" id="456999"/>
    <lineage>
        <taxon>Eukaryota</taxon>
        <taxon>Fungi</taxon>
        <taxon>Dikarya</taxon>
        <taxon>Basidiomycota</taxon>
        <taxon>Agaricomycotina</taxon>
        <taxon>Agaricomycetes</taxon>
        <taxon>Cantharellales</taxon>
        <taxon>Ceratobasidiaceae</taxon>
        <taxon>Rhizoctonia</taxon>
    </lineage>
</organism>
<comment type="caution">
    <text evidence="2">The sequence shown here is derived from an EMBL/GenBank/DDBJ whole genome shotgun (WGS) entry which is preliminary data.</text>
</comment>
<reference evidence="2" key="1">
    <citation type="submission" date="2021-01" db="EMBL/GenBank/DDBJ databases">
        <authorList>
            <person name="Kaushik A."/>
        </authorList>
    </citation>
    <scope>NUCLEOTIDE SEQUENCE</scope>
    <source>
        <strain evidence="2">AG2-2IIIB</strain>
    </source>
</reference>
<dbReference type="EMBL" id="CAJMWT010007978">
    <property type="protein sequence ID" value="CAE6529793.1"/>
    <property type="molecule type" value="Genomic_DNA"/>
</dbReference>
<gene>
    <name evidence="2" type="ORF">RDB_LOCUS177160</name>
</gene>
<protein>
    <submittedName>
        <fullName evidence="2">Uncharacterized protein</fullName>
    </submittedName>
</protein>
<proteinExistence type="predicted"/>
<evidence type="ECO:0000256" key="1">
    <source>
        <dbReference type="SAM" id="MobiDB-lite"/>
    </source>
</evidence>
<evidence type="ECO:0000313" key="3">
    <source>
        <dbReference type="Proteomes" id="UP000663843"/>
    </source>
</evidence>
<feature type="region of interest" description="Disordered" evidence="1">
    <location>
        <begin position="73"/>
        <end position="152"/>
    </location>
</feature>
<sequence>MPAARLTSKGRQYDFCVDFLESKGNLLKCTICPTDKRGAKNQGWKISSNMKQHVSTTQHQIALVEARTRVILNVQPPPPPPPPPRWTPWAEALTQPSGPAYTPTHPGPPRAHCIIESEPEPEPEPEPESESESDASQVSATEASAIRRHPKARTTIRTLSAADQIYLEQDPALDEAIAQTDEDFLASILDEDVLRGLDEIPIWEPEDTFELVPAHLNKATTPWTDTTQFLTHMLFTSPELRFSRTQQRAILQWAERCGMERVPSLYSLDKCAQIIKECAGNPTRKFISSCGNVYYMNSVSSALQQV</sequence>
<feature type="compositionally biased region" description="Acidic residues" evidence="1">
    <location>
        <begin position="117"/>
        <end position="133"/>
    </location>
</feature>
<dbReference type="AlphaFoldDB" id="A0A8H3HMK3"/>
<accession>A0A8H3HMK3</accession>
<name>A0A8H3HMK3_9AGAM</name>